<sequence>MEGREERESEEDDEFDVCNVGIEDISDDFFEGLEELAGTATGDGFSARVMIMVLIGCFGFLRASPAVDATVDSRNVNFLVSIRGERRWVEEREEEKGC</sequence>
<comment type="caution">
    <text evidence="1">The sequence shown here is derived from an EMBL/GenBank/DDBJ whole genome shotgun (WGS) entry which is preliminary data.</text>
</comment>
<name>A0A7J0DQ51_9ERIC</name>
<dbReference type="AlphaFoldDB" id="A0A7J0DQ51"/>
<keyword evidence="2" id="KW-1185">Reference proteome</keyword>
<dbReference type="Proteomes" id="UP000585474">
    <property type="component" value="Unassembled WGS sequence"/>
</dbReference>
<reference evidence="2" key="1">
    <citation type="submission" date="2019-07" db="EMBL/GenBank/DDBJ databases">
        <title>De Novo Assembly of kiwifruit Actinidia rufa.</title>
        <authorList>
            <person name="Sugita-Konishi S."/>
            <person name="Sato K."/>
            <person name="Mori E."/>
            <person name="Abe Y."/>
            <person name="Kisaki G."/>
            <person name="Hamano K."/>
            <person name="Suezawa K."/>
            <person name="Otani M."/>
            <person name="Fukuda T."/>
            <person name="Manabe T."/>
            <person name="Gomi K."/>
            <person name="Tabuchi M."/>
            <person name="Akimitsu K."/>
            <person name="Kataoka I."/>
        </authorList>
    </citation>
    <scope>NUCLEOTIDE SEQUENCE [LARGE SCALE GENOMIC DNA]</scope>
    <source>
        <strain evidence="2">cv. Fuchu</strain>
    </source>
</reference>
<proteinExistence type="predicted"/>
<organism evidence="1 2">
    <name type="scientific">Actinidia rufa</name>
    <dbReference type="NCBI Taxonomy" id="165716"/>
    <lineage>
        <taxon>Eukaryota</taxon>
        <taxon>Viridiplantae</taxon>
        <taxon>Streptophyta</taxon>
        <taxon>Embryophyta</taxon>
        <taxon>Tracheophyta</taxon>
        <taxon>Spermatophyta</taxon>
        <taxon>Magnoliopsida</taxon>
        <taxon>eudicotyledons</taxon>
        <taxon>Gunneridae</taxon>
        <taxon>Pentapetalae</taxon>
        <taxon>asterids</taxon>
        <taxon>Ericales</taxon>
        <taxon>Actinidiaceae</taxon>
        <taxon>Actinidia</taxon>
    </lineage>
</organism>
<gene>
    <name evidence="1" type="ORF">Acr_00g0059430</name>
</gene>
<evidence type="ECO:0000313" key="2">
    <source>
        <dbReference type="Proteomes" id="UP000585474"/>
    </source>
</evidence>
<accession>A0A7J0DQ51</accession>
<evidence type="ECO:0000313" key="1">
    <source>
        <dbReference type="EMBL" id="GFS38791.1"/>
    </source>
</evidence>
<dbReference type="EMBL" id="BJWL01000316">
    <property type="protein sequence ID" value="GFS38791.1"/>
    <property type="molecule type" value="Genomic_DNA"/>
</dbReference>
<protein>
    <submittedName>
        <fullName evidence="1">Uncharacterized protein</fullName>
    </submittedName>
</protein>